<accession>A0A1Y4VRI1</accession>
<keyword evidence="1" id="KW-1133">Transmembrane helix</keyword>
<keyword evidence="1" id="KW-0472">Membrane</keyword>
<feature type="transmembrane region" description="Helical" evidence="1">
    <location>
        <begin position="33"/>
        <end position="51"/>
    </location>
</feature>
<evidence type="ECO:0000313" key="2">
    <source>
        <dbReference type="EMBL" id="KAA9045816.1"/>
    </source>
</evidence>
<protein>
    <submittedName>
        <fullName evidence="3">Uncharacterized protein</fullName>
    </submittedName>
</protein>
<reference evidence="2" key="4">
    <citation type="submission" date="2019-09" db="EMBL/GenBank/DDBJ databases">
        <authorList>
            <person name="Ross B.D."/>
            <person name="Verster A.J."/>
            <person name="Radey M.C."/>
            <person name="Schmidtke D.T."/>
            <person name="Pope C.E."/>
            <person name="Hoffman L.R."/>
            <person name="Hajjar A.M."/>
            <person name="Peterson S.B."/>
            <person name="Borenstein E."/>
            <person name="Mougous J.D."/>
        </authorList>
    </citation>
    <scope>NUCLEOTIDE SEQUENCE</scope>
    <source>
        <strain evidence="2">H204</strain>
    </source>
</reference>
<evidence type="ECO:0000313" key="3">
    <source>
        <dbReference type="EMBL" id="RHK90357.1"/>
    </source>
</evidence>
<dbReference type="Proteomes" id="UP000327007">
    <property type="component" value="Unassembled WGS sequence"/>
</dbReference>
<reference evidence="3 4" key="2">
    <citation type="submission" date="2018-08" db="EMBL/GenBank/DDBJ databases">
        <title>A genome reference for cultivated species of the human gut microbiota.</title>
        <authorList>
            <person name="Zou Y."/>
            <person name="Xue W."/>
            <person name="Luo G."/>
        </authorList>
    </citation>
    <scope>NUCLEOTIDE SEQUENCE [LARGE SCALE GENOMIC DNA]</scope>
    <source>
        <strain evidence="3 4">AF39-6AC</strain>
    </source>
</reference>
<comment type="caution">
    <text evidence="3">The sequence shown here is derived from an EMBL/GenBank/DDBJ whole genome shotgun (WGS) entry which is preliminary data.</text>
</comment>
<sequence>MLLHDFLRLKLYVVFLLAKVTEKIADCLSFEKIIVCYLSFLLYIMILWFSFCSELYLRLKISSFAPNSS</sequence>
<evidence type="ECO:0000313" key="4">
    <source>
        <dbReference type="Proteomes" id="UP000284417"/>
    </source>
</evidence>
<dbReference type="Proteomes" id="UP000284417">
    <property type="component" value="Unassembled WGS sequence"/>
</dbReference>
<dbReference type="EMBL" id="VYQC01000007">
    <property type="protein sequence ID" value="KAA9045816.1"/>
    <property type="molecule type" value="Genomic_DNA"/>
</dbReference>
<gene>
    <name evidence="3" type="ORF">DW042_22030</name>
    <name evidence="2" type="ORF">F6S82_12530</name>
</gene>
<organism evidence="3 4">
    <name type="scientific">Bacteroides xylanisolvens</name>
    <dbReference type="NCBI Taxonomy" id="371601"/>
    <lineage>
        <taxon>Bacteria</taxon>
        <taxon>Pseudomonadati</taxon>
        <taxon>Bacteroidota</taxon>
        <taxon>Bacteroidia</taxon>
        <taxon>Bacteroidales</taxon>
        <taxon>Bacteroidaceae</taxon>
        <taxon>Bacteroides</taxon>
    </lineage>
</organism>
<proteinExistence type="predicted"/>
<dbReference type="EMBL" id="QROC01000043">
    <property type="protein sequence ID" value="RHK90357.1"/>
    <property type="molecule type" value="Genomic_DNA"/>
</dbReference>
<evidence type="ECO:0000256" key="1">
    <source>
        <dbReference type="SAM" id="Phobius"/>
    </source>
</evidence>
<evidence type="ECO:0000313" key="5">
    <source>
        <dbReference type="Proteomes" id="UP000327007"/>
    </source>
</evidence>
<name>A0A1Y4VRI1_9BACE</name>
<reference evidence="5" key="1">
    <citation type="journal article" date="2018" name="J. Anim. Genet.">
        <title>Acquired interbacterial defense systems protect against interspecies antagonism in the human gut microbiome.</title>
        <authorList>
            <person name="Ross B.D."/>
            <person name="Verster A.J."/>
            <person name="Radey M.C."/>
            <person name="Schmidtke D.T."/>
            <person name="Pope C.E."/>
            <person name="Hoffman L.R."/>
            <person name="Hajjar A."/>
            <person name="Peterson S.B."/>
            <person name="Borenstein E."/>
            <person name="Mougous J."/>
        </authorList>
    </citation>
    <scope>NUCLEOTIDE SEQUENCE [LARGE SCALE GENOMIC DNA]</scope>
    <source>
        <strain evidence="5">H204</strain>
    </source>
</reference>
<dbReference type="AlphaFoldDB" id="A0A1Y4VRI1"/>
<keyword evidence="1" id="KW-0812">Transmembrane</keyword>
<reference evidence="2" key="3">
    <citation type="journal article" date="2019" name="bioRxiv">
        <title>Acquired interbacterial defense systems protect against interspecies antagonism in the human gut microbiome.</title>
        <authorList>
            <person name="Ross B.D."/>
            <person name="Verster A.J."/>
            <person name="Radey M.C."/>
            <person name="Schmidtke D.T."/>
            <person name="Pope C.E."/>
            <person name="Hoffman L.R."/>
            <person name="Hajjar A.M."/>
            <person name="Peterson S.B."/>
            <person name="Borenstein E."/>
            <person name="Mougous J.D."/>
        </authorList>
    </citation>
    <scope>NUCLEOTIDE SEQUENCE</scope>
    <source>
        <strain evidence="2">H204</strain>
    </source>
</reference>